<gene>
    <name evidence="1" type="ORF">AQUCO_07800028v1</name>
</gene>
<proteinExistence type="predicted"/>
<reference evidence="1 2" key="1">
    <citation type="submission" date="2017-09" db="EMBL/GenBank/DDBJ databases">
        <title>WGS assembly of Aquilegia coerulea Goldsmith.</title>
        <authorList>
            <person name="Hodges S."/>
            <person name="Kramer E."/>
            <person name="Nordborg M."/>
            <person name="Tomkins J."/>
            <person name="Borevitz J."/>
            <person name="Derieg N."/>
            <person name="Yan J."/>
            <person name="Mihaltcheva S."/>
            <person name="Hayes R.D."/>
            <person name="Rokhsar D."/>
        </authorList>
    </citation>
    <scope>NUCLEOTIDE SEQUENCE [LARGE SCALE GENOMIC DNA]</scope>
    <source>
        <strain evidence="2">cv. Goldsmith</strain>
    </source>
</reference>
<dbReference type="EMBL" id="KZ305095">
    <property type="protein sequence ID" value="PIA27403.1"/>
    <property type="molecule type" value="Genomic_DNA"/>
</dbReference>
<dbReference type="InParanoid" id="A0A2G5C7Y3"/>
<sequence>MKKIFEAILSVPGHYRIRLIIFWQGKGQWLYVIKCYKMSALHSNYLQEWNNGLALLYFVHFGGQWWWRLTFISRKLMMQKPIRSWHVLIYYKL</sequence>
<evidence type="ECO:0000313" key="1">
    <source>
        <dbReference type="EMBL" id="PIA27403.1"/>
    </source>
</evidence>
<dbReference type="AlphaFoldDB" id="A0A2G5C7Y3"/>
<organism evidence="1 2">
    <name type="scientific">Aquilegia coerulea</name>
    <name type="common">Rocky mountain columbine</name>
    <dbReference type="NCBI Taxonomy" id="218851"/>
    <lineage>
        <taxon>Eukaryota</taxon>
        <taxon>Viridiplantae</taxon>
        <taxon>Streptophyta</taxon>
        <taxon>Embryophyta</taxon>
        <taxon>Tracheophyta</taxon>
        <taxon>Spermatophyta</taxon>
        <taxon>Magnoliopsida</taxon>
        <taxon>Ranunculales</taxon>
        <taxon>Ranunculaceae</taxon>
        <taxon>Thalictroideae</taxon>
        <taxon>Aquilegia</taxon>
    </lineage>
</organism>
<dbReference type="Proteomes" id="UP000230069">
    <property type="component" value="Unassembled WGS sequence"/>
</dbReference>
<keyword evidence="2" id="KW-1185">Reference proteome</keyword>
<name>A0A2G5C7Y3_AQUCA</name>
<accession>A0A2G5C7Y3</accession>
<protein>
    <submittedName>
        <fullName evidence="1">Uncharacterized protein</fullName>
    </submittedName>
</protein>
<evidence type="ECO:0000313" key="2">
    <source>
        <dbReference type="Proteomes" id="UP000230069"/>
    </source>
</evidence>